<dbReference type="OrthoDB" id="3555548at2759"/>
<feature type="chain" id="PRO_5034550389" description="Ubiquitin 3 binding protein But2 C-terminal domain-containing protein" evidence="1">
    <location>
        <begin position="20"/>
        <end position="593"/>
    </location>
</feature>
<dbReference type="AlphaFoldDB" id="A0A8H4RLA3"/>
<evidence type="ECO:0000313" key="3">
    <source>
        <dbReference type="EMBL" id="KAF4631158.1"/>
    </source>
</evidence>
<feature type="domain" description="Ubiquitin 3 binding protein But2 C-terminal" evidence="2">
    <location>
        <begin position="37"/>
        <end position="157"/>
    </location>
</feature>
<name>A0A8H4RLA3_9HELO</name>
<gene>
    <name evidence="3" type="ORF">G7Y89_g6973</name>
</gene>
<protein>
    <recommendedName>
        <fullName evidence="2">Ubiquitin 3 binding protein But2 C-terminal domain-containing protein</fullName>
    </recommendedName>
</protein>
<dbReference type="Proteomes" id="UP000566819">
    <property type="component" value="Unassembled WGS sequence"/>
</dbReference>
<evidence type="ECO:0000256" key="1">
    <source>
        <dbReference type="SAM" id="SignalP"/>
    </source>
</evidence>
<dbReference type="InterPro" id="IPR018620">
    <property type="entry name" value="Ubiquitin3-bd_protein_But2_C"/>
</dbReference>
<feature type="signal peptide" evidence="1">
    <location>
        <begin position="1"/>
        <end position="19"/>
    </location>
</feature>
<reference evidence="3 4" key="1">
    <citation type="submission" date="2020-03" db="EMBL/GenBank/DDBJ databases">
        <title>Draft Genome Sequence of Cudoniella acicularis.</title>
        <authorList>
            <person name="Buettner E."/>
            <person name="Kellner H."/>
        </authorList>
    </citation>
    <scope>NUCLEOTIDE SEQUENCE [LARGE SCALE GENOMIC DNA]</scope>
    <source>
        <strain evidence="3 4">DSM 108380</strain>
    </source>
</reference>
<keyword evidence="1" id="KW-0732">Signal</keyword>
<comment type="caution">
    <text evidence="3">The sequence shown here is derived from an EMBL/GenBank/DDBJ whole genome shotgun (WGS) entry which is preliminary data.</text>
</comment>
<dbReference type="EMBL" id="JAAMPI010000471">
    <property type="protein sequence ID" value="KAF4631158.1"/>
    <property type="molecule type" value="Genomic_DNA"/>
</dbReference>
<accession>A0A8H4RLA3</accession>
<sequence length="593" mass="67241">MRLLRAFTLLATSASLASALPVEEKLKPRVCGDIILPEVINQLSAASPDTNFDNTADTDFSVFISQNAGPTDQNDLLLGFYVPTSSYGCTLGLTFPSPYTFSYYTGATPTLNIYTVPWPLPSAPTYNNIIPNQGSLFGTVTVLEGQSSVVNAESCPNVSGGGLAFVVGYADWITAAGSNFEFGLNDGDDDPPEIVTPQEPLFAKLPLEIRLKIWHILFKRPLGIVLTLVHYKLSICYRRTTLAVYSYVWQTNRQRQYEDYYLPSYDNKSIKWKTIRFATTPTEEQKALIERGEFGVEGKLPKYIDEKRGIEVTPHVNRRPGVDVKVVNHVLVATTGIWGVDMLCTSKQFAKECEEVLYGENTFVFDTRGNAPFTHHHDIHDHDAFNKLPNHIPGLHYKDGTPVSYYQEKSAIDKMFDKSDGAFHYKFIYRDPLTKFCHTIDRENTALLRQVQIEGNFRTAENHWAYKHSCPIGFARLLPIRNTVLKHCCPNLREVILVNGSNNELFGDDLESRSGKIYEERVDDTVKNLVNALPNLKKLQLGSLYRIPVDDENTDWGKALRWEKIVKDRVKENLRQERLQERKAKREKMKDLG</sequence>
<evidence type="ECO:0000313" key="4">
    <source>
        <dbReference type="Proteomes" id="UP000566819"/>
    </source>
</evidence>
<keyword evidence="4" id="KW-1185">Reference proteome</keyword>
<evidence type="ECO:0000259" key="2">
    <source>
        <dbReference type="Pfam" id="PF09792"/>
    </source>
</evidence>
<organism evidence="3 4">
    <name type="scientific">Cudoniella acicularis</name>
    <dbReference type="NCBI Taxonomy" id="354080"/>
    <lineage>
        <taxon>Eukaryota</taxon>
        <taxon>Fungi</taxon>
        <taxon>Dikarya</taxon>
        <taxon>Ascomycota</taxon>
        <taxon>Pezizomycotina</taxon>
        <taxon>Leotiomycetes</taxon>
        <taxon>Helotiales</taxon>
        <taxon>Tricladiaceae</taxon>
        <taxon>Cudoniella</taxon>
    </lineage>
</organism>
<dbReference type="Pfam" id="PF09792">
    <property type="entry name" value="But2"/>
    <property type="match status" value="1"/>
</dbReference>
<proteinExistence type="predicted"/>